<reference evidence="2 3" key="1">
    <citation type="submission" date="2020-10" db="EMBL/GenBank/DDBJ databases">
        <title>Degradation of 1,4-Dioxane by Xanthobacter sp. YN2, via a Novel Group-2 Soluble Di-Iron Monooxygenase.</title>
        <authorList>
            <person name="Ma F."/>
            <person name="Wang Y."/>
            <person name="Yang J."/>
            <person name="Guo H."/>
            <person name="Su D."/>
            <person name="Yu L."/>
        </authorList>
    </citation>
    <scope>NUCLEOTIDE SEQUENCE [LARGE SCALE GENOMIC DNA]</scope>
    <source>
        <strain evidence="2 3">YN2</strain>
    </source>
</reference>
<dbReference type="Proteomes" id="UP000596427">
    <property type="component" value="Chromosome"/>
</dbReference>
<name>A0A974PLM6_9HYPH</name>
<keyword evidence="3" id="KW-1185">Reference proteome</keyword>
<accession>A0A974PLM6</accession>
<feature type="compositionally biased region" description="Acidic residues" evidence="1">
    <location>
        <begin position="107"/>
        <end position="119"/>
    </location>
</feature>
<organism evidence="2 3">
    <name type="scientific">Xanthobacter dioxanivorans</name>
    <dbReference type="NCBI Taxonomy" id="2528964"/>
    <lineage>
        <taxon>Bacteria</taxon>
        <taxon>Pseudomonadati</taxon>
        <taxon>Pseudomonadota</taxon>
        <taxon>Alphaproteobacteria</taxon>
        <taxon>Hyphomicrobiales</taxon>
        <taxon>Xanthobacteraceae</taxon>
        <taxon>Xanthobacter</taxon>
    </lineage>
</organism>
<protein>
    <submittedName>
        <fullName evidence="2">DUF177 domain-containing protein</fullName>
    </submittedName>
</protein>
<evidence type="ECO:0000256" key="1">
    <source>
        <dbReference type="SAM" id="MobiDB-lite"/>
    </source>
</evidence>
<dbReference type="EMBL" id="CP063362">
    <property type="protein sequence ID" value="QRG05464.1"/>
    <property type="molecule type" value="Genomic_DNA"/>
</dbReference>
<evidence type="ECO:0000313" key="2">
    <source>
        <dbReference type="EMBL" id="QRG05464.1"/>
    </source>
</evidence>
<dbReference type="RefSeq" id="WP_203192328.1">
    <property type="nucleotide sequence ID" value="NZ_CP063362.1"/>
</dbReference>
<gene>
    <name evidence="2" type="ORF">EZH22_20620</name>
</gene>
<dbReference type="InterPro" id="IPR003772">
    <property type="entry name" value="YceD"/>
</dbReference>
<proteinExistence type="predicted"/>
<feature type="region of interest" description="Disordered" evidence="1">
    <location>
        <begin position="98"/>
        <end position="119"/>
    </location>
</feature>
<dbReference type="KEGG" id="xdi:EZH22_20620"/>
<dbReference type="AlphaFoldDB" id="A0A974PLM6"/>
<evidence type="ECO:0000313" key="3">
    <source>
        <dbReference type="Proteomes" id="UP000596427"/>
    </source>
</evidence>
<sequence length="172" mass="18085">MSDLPFSQSVRVVDLPPHGLDLKLAPDARTCHALASYAGVLAVSDLAAQLHFDPERADGVHVTGRVTATVRQTCGVTLEPFDAPLSEEIDVHFVPAGSYVPKPPAPGEEDDGEDPPDEIVDGAIDAGALLCEFLVLGVDPYPRKPGAVFEAPATNPAEVSPFAALARLKDPE</sequence>
<dbReference type="Pfam" id="PF02620">
    <property type="entry name" value="YceD"/>
    <property type="match status" value="1"/>
</dbReference>